<evidence type="ECO:0000256" key="3">
    <source>
        <dbReference type="PROSITE-ProRule" id="PRU10141"/>
    </source>
</evidence>
<dbReference type="InterPro" id="IPR027417">
    <property type="entry name" value="P-loop_NTPase"/>
</dbReference>
<feature type="domain" description="HTH luxR-type" evidence="5">
    <location>
        <begin position="1011"/>
        <end position="1076"/>
    </location>
</feature>
<dbReference type="GO" id="GO:0006355">
    <property type="term" value="P:regulation of DNA-templated transcription"/>
    <property type="evidence" value="ECO:0007669"/>
    <property type="project" value="InterPro"/>
</dbReference>
<dbReference type="Pfam" id="PF00069">
    <property type="entry name" value="Pkinase"/>
    <property type="match status" value="1"/>
</dbReference>
<keyword evidence="6" id="KW-0418">Kinase</keyword>
<dbReference type="OrthoDB" id="136365at2"/>
<dbReference type="Pfam" id="PF25872">
    <property type="entry name" value="HTH_77"/>
    <property type="match status" value="1"/>
</dbReference>
<dbReference type="CDD" id="cd14014">
    <property type="entry name" value="STKc_PknB_like"/>
    <property type="match status" value="1"/>
</dbReference>
<evidence type="ECO:0000256" key="1">
    <source>
        <dbReference type="ARBA" id="ARBA00022741"/>
    </source>
</evidence>
<dbReference type="PATRIC" id="fig|1415166.3.peg.2872"/>
<dbReference type="InterPro" id="IPR000792">
    <property type="entry name" value="Tscrpt_reg_LuxR_C"/>
</dbReference>
<dbReference type="PANTHER" id="PTHR47691:SF3">
    <property type="entry name" value="HTH-TYPE TRANSCRIPTIONAL REGULATOR RV0890C-RELATED"/>
    <property type="match status" value="1"/>
</dbReference>
<dbReference type="InterPro" id="IPR011990">
    <property type="entry name" value="TPR-like_helical_dom_sf"/>
</dbReference>
<gene>
    <name evidence="6" type="primary">pknK</name>
    <name evidence="6" type="ORF">NONO_c28000</name>
</gene>
<accession>W5TED6</accession>
<dbReference type="PROSITE" id="PS00108">
    <property type="entry name" value="PROTEIN_KINASE_ST"/>
    <property type="match status" value="1"/>
</dbReference>
<sequence>MTDDEAQDTRREVATPLVAELADAGFADAVEIGRGGFGVVYRCEQAALDRTVAVKVLTTELDADNQARFLREQQAMGRLTGHPNIVTVLAAGSTAGGHPFLVMPFHPADSLDRWIREHGPIAVRDALSIGVKIAGALESAHRLDIVHRDVKPGNILLTEYGEPALTDFGIAHVAGGFRTAAGTLTGSPAFTAPEVLEGGTPNVASDVYGLGATLFSALTGHAAFERRSGENVVTQFRRITTQPVPDLQDDGLPSEVAALVASAMNRDPGSRPSAAAFGEAIRRVQQRLGYPVDNMALRGGPGLNAEETGAAGTSARRGNLPAELTGFINRRAELAEVRNLLSASRLVTLTGVGGVGKTRLALRVAATRESSFAGGAWLAELSDVSDPTLLVDVVAAALGARDEPDAALLDVLIRRLGSRETLLILDNCEQLVEAAAKLADVLLRSCPDLRILATSREPLNIAGESVVLVPPLTAPAGDEKPALRRMARFDAVALFCERAAAAVPGFRLDEQNRSSVAQICARLDGLPLAIELAAARLRSLSPQQIVQHLDDRFALLTQGSRAASTRQQTLRWCIDWSYDICTPAEQRLWARLAVFAGTFELDAAEEVSGWDLTPYSTLDVVTALVDKSILVREEVDGLVRFRMLETLRDYGRFKLRESGEYRQLRRRHCDWYQRLAVDAEAGWLSHRQPEWIARIGREQANLREALDASLSDETAEAAGTALRTTAALYEFWFFRGQYGEGRSWLDRALACSDGGPILDRVKALRADTQLAAVHGDLRAAESSLRKARAFLEQSPLPLIRAQIDHADGIVALARGDIARACTSLHSAVDTLRAQEMSVVYVNALAYLCWAYEARGDMARMDANCHELLSMTESSGELSYRCGALRGIGVAAWQRGDNRRAQELIRSALRLNRRLNSPIVAAFMLESLAWVVADADAERAAVLLGAVDNLWPAGSGGTTIFPAISPFHGECERSARRVLGGRRFDLAFRRGHEQDIDDAVAYALGEQPVASSARSPAILTDRERQVADLVARGLTNKRIAAELVISARTVDGHVEHILTKLGFSSRAQIAAWAAENDPDR</sequence>
<feature type="binding site" evidence="3">
    <location>
        <position position="55"/>
    </location>
    <ligand>
        <name>ATP</name>
        <dbReference type="ChEBI" id="CHEBI:30616"/>
    </ligand>
</feature>
<dbReference type="Gene3D" id="1.25.40.10">
    <property type="entry name" value="Tetratricopeptide repeat domain"/>
    <property type="match status" value="1"/>
</dbReference>
<dbReference type="eggNOG" id="COG0515">
    <property type="taxonomic scope" value="Bacteria"/>
</dbReference>
<evidence type="ECO:0000256" key="2">
    <source>
        <dbReference type="ARBA" id="ARBA00022840"/>
    </source>
</evidence>
<dbReference type="PROSITE" id="PS50043">
    <property type="entry name" value="HTH_LUXR_2"/>
    <property type="match status" value="1"/>
</dbReference>
<dbReference type="SUPFAM" id="SSF52540">
    <property type="entry name" value="P-loop containing nucleoside triphosphate hydrolases"/>
    <property type="match status" value="1"/>
</dbReference>
<dbReference type="Gene3D" id="3.30.200.20">
    <property type="entry name" value="Phosphorylase Kinase, domain 1"/>
    <property type="match status" value="1"/>
</dbReference>
<protein>
    <submittedName>
        <fullName evidence="6">Serine/threonine-protein kinase PknK</fullName>
        <ecNumber evidence="6">2.7.11.1</ecNumber>
    </submittedName>
</protein>
<dbReference type="Gene3D" id="1.10.10.10">
    <property type="entry name" value="Winged helix-like DNA-binding domain superfamily/Winged helix DNA-binding domain"/>
    <property type="match status" value="1"/>
</dbReference>
<dbReference type="InterPro" id="IPR016032">
    <property type="entry name" value="Sig_transdc_resp-reg_C-effctor"/>
</dbReference>
<keyword evidence="2 3" id="KW-0067">ATP-binding</keyword>
<keyword evidence="7" id="KW-1185">Reference proteome</keyword>
<dbReference type="SUPFAM" id="SSF56112">
    <property type="entry name" value="Protein kinase-like (PK-like)"/>
    <property type="match status" value="1"/>
</dbReference>
<organism evidence="6 7">
    <name type="scientific">Nocardia nova SH22a</name>
    <dbReference type="NCBI Taxonomy" id="1415166"/>
    <lineage>
        <taxon>Bacteria</taxon>
        <taxon>Bacillati</taxon>
        <taxon>Actinomycetota</taxon>
        <taxon>Actinomycetes</taxon>
        <taxon>Mycobacteriales</taxon>
        <taxon>Nocardiaceae</taxon>
        <taxon>Nocardia</taxon>
    </lineage>
</organism>
<dbReference type="EC" id="2.7.11.1" evidence="6"/>
<reference evidence="6 7" key="1">
    <citation type="journal article" date="2014" name="Appl. Environ. Microbiol.">
        <title>Insights into the Microbial Degradation of Rubber and Gutta-Percha by Analysis of the Complete Genome of Nocardia nova SH22a.</title>
        <authorList>
            <person name="Luo Q."/>
            <person name="Hiessl S."/>
            <person name="Poehlein A."/>
            <person name="Daniel R."/>
            <person name="Steinbuchel A."/>
        </authorList>
    </citation>
    <scope>NUCLEOTIDE SEQUENCE [LARGE SCALE GENOMIC DNA]</scope>
    <source>
        <strain evidence="6">SH22a</strain>
    </source>
</reference>
<keyword evidence="6" id="KW-0808">Transferase</keyword>
<dbReference type="HOGENOM" id="CLU_004665_5_3_11"/>
<dbReference type="CDD" id="cd06170">
    <property type="entry name" value="LuxR_C_like"/>
    <property type="match status" value="1"/>
</dbReference>
<dbReference type="GO" id="GO:0005524">
    <property type="term" value="F:ATP binding"/>
    <property type="evidence" value="ECO:0007669"/>
    <property type="project" value="UniProtKB-UniRule"/>
</dbReference>
<dbReference type="PANTHER" id="PTHR47691">
    <property type="entry name" value="REGULATOR-RELATED"/>
    <property type="match status" value="1"/>
</dbReference>
<evidence type="ECO:0000259" key="5">
    <source>
        <dbReference type="PROSITE" id="PS50043"/>
    </source>
</evidence>
<dbReference type="Proteomes" id="UP000019150">
    <property type="component" value="Chromosome"/>
</dbReference>
<dbReference type="InterPro" id="IPR008271">
    <property type="entry name" value="Ser/Thr_kinase_AS"/>
</dbReference>
<evidence type="ECO:0000313" key="7">
    <source>
        <dbReference type="Proteomes" id="UP000019150"/>
    </source>
</evidence>
<dbReference type="AlphaFoldDB" id="W5TED6"/>
<name>W5TED6_9NOCA</name>
<dbReference type="Pfam" id="PF00196">
    <property type="entry name" value="GerE"/>
    <property type="match status" value="1"/>
</dbReference>
<dbReference type="KEGG" id="nno:NONO_c28000"/>
<evidence type="ECO:0000259" key="4">
    <source>
        <dbReference type="PROSITE" id="PS50011"/>
    </source>
</evidence>
<keyword evidence="1 3" id="KW-0547">Nucleotide-binding</keyword>
<dbReference type="EMBL" id="CP006850">
    <property type="protein sequence ID" value="AHH17592.1"/>
    <property type="molecule type" value="Genomic_DNA"/>
</dbReference>
<dbReference type="InterPro" id="IPR017441">
    <property type="entry name" value="Protein_kinase_ATP_BS"/>
</dbReference>
<dbReference type="InterPro" id="IPR036388">
    <property type="entry name" value="WH-like_DNA-bd_sf"/>
</dbReference>
<dbReference type="Gene3D" id="1.10.510.10">
    <property type="entry name" value="Transferase(Phosphotransferase) domain 1"/>
    <property type="match status" value="1"/>
</dbReference>
<dbReference type="Gene3D" id="3.40.50.300">
    <property type="entry name" value="P-loop containing nucleotide triphosphate hydrolases"/>
    <property type="match status" value="1"/>
</dbReference>
<dbReference type="GO" id="GO:0004674">
    <property type="term" value="F:protein serine/threonine kinase activity"/>
    <property type="evidence" value="ECO:0007669"/>
    <property type="project" value="UniProtKB-EC"/>
</dbReference>
<dbReference type="STRING" id="1415166.NONO_c28000"/>
<dbReference type="InterPro" id="IPR000719">
    <property type="entry name" value="Prot_kinase_dom"/>
</dbReference>
<dbReference type="PROSITE" id="PS00622">
    <property type="entry name" value="HTH_LUXR_1"/>
    <property type="match status" value="1"/>
</dbReference>
<dbReference type="eggNOG" id="COG3903">
    <property type="taxonomic scope" value="Bacteria"/>
</dbReference>
<feature type="domain" description="Protein kinase" evidence="4">
    <location>
        <begin position="26"/>
        <end position="288"/>
    </location>
</feature>
<dbReference type="PRINTS" id="PR00038">
    <property type="entry name" value="HTHLUXR"/>
</dbReference>
<dbReference type="SMART" id="SM00220">
    <property type="entry name" value="S_TKc"/>
    <property type="match status" value="1"/>
</dbReference>
<dbReference type="InterPro" id="IPR058852">
    <property type="entry name" value="HTH_77"/>
</dbReference>
<dbReference type="RefSeq" id="WP_025349060.1">
    <property type="nucleotide sequence ID" value="NZ_CP006850.1"/>
</dbReference>
<dbReference type="PROSITE" id="PS00107">
    <property type="entry name" value="PROTEIN_KINASE_ATP"/>
    <property type="match status" value="1"/>
</dbReference>
<evidence type="ECO:0000313" key="6">
    <source>
        <dbReference type="EMBL" id="AHH17592.1"/>
    </source>
</evidence>
<dbReference type="GO" id="GO:0003677">
    <property type="term" value="F:DNA binding"/>
    <property type="evidence" value="ECO:0007669"/>
    <property type="project" value="InterPro"/>
</dbReference>
<dbReference type="PROSITE" id="PS50011">
    <property type="entry name" value="PROTEIN_KINASE_DOM"/>
    <property type="match status" value="1"/>
</dbReference>
<dbReference type="SMART" id="SM00421">
    <property type="entry name" value="HTH_LUXR"/>
    <property type="match status" value="1"/>
</dbReference>
<dbReference type="GO" id="GO:0043531">
    <property type="term" value="F:ADP binding"/>
    <property type="evidence" value="ECO:0007669"/>
    <property type="project" value="InterPro"/>
</dbReference>
<dbReference type="SUPFAM" id="SSF48452">
    <property type="entry name" value="TPR-like"/>
    <property type="match status" value="1"/>
</dbReference>
<dbReference type="InterPro" id="IPR011009">
    <property type="entry name" value="Kinase-like_dom_sf"/>
</dbReference>
<dbReference type="SUPFAM" id="SSF46894">
    <property type="entry name" value="C-terminal effector domain of the bipartite response regulators"/>
    <property type="match status" value="1"/>
</dbReference>
<proteinExistence type="predicted"/>
<dbReference type="PRINTS" id="PR00364">
    <property type="entry name" value="DISEASERSIST"/>
</dbReference>